<dbReference type="Pfam" id="PF12802">
    <property type="entry name" value="MarR_2"/>
    <property type="match status" value="1"/>
</dbReference>
<accession>A0ABY6B8Y3</accession>
<dbReference type="Proteomes" id="UP001064632">
    <property type="component" value="Chromosome"/>
</dbReference>
<dbReference type="InterPro" id="IPR036388">
    <property type="entry name" value="WH-like_DNA-bd_sf"/>
</dbReference>
<dbReference type="Gene3D" id="1.10.10.10">
    <property type="entry name" value="Winged helix-like DNA-binding domain superfamily/Winged helix DNA-binding domain"/>
    <property type="match status" value="1"/>
</dbReference>
<dbReference type="RefSeq" id="WP_261693313.1">
    <property type="nucleotide sequence ID" value="NZ_CP104694.1"/>
</dbReference>
<dbReference type="InterPro" id="IPR000835">
    <property type="entry name" value="HTH_MarR-typ"/>
</dbReference>
<dbReference type="InterPro" id="IPR039422">
    <property type="entry name" value="MarR/SlyA-like"/>
</dbReference>
<sequence length="207" mass="22471">MNTFDAISQPLPVRLAQALARLSLVMRQDAWERGQHSELTPTQAQVLGLLAPRSDNGLSPGTIAGLLALTPPTVSDAVAALERKGAVERIADAADARRRLVRLTVRGRELAQQAEMPALSIVDAVAHLDPATQSVVFAALIQVIQQLQKAGRIRVDRMCVTCTHFRPNVHRDDPGTPHHCALVDAPFGDRHLRIDCPEHQPAEPVPV</sequence>
<evidence type="ECO:0000313" key="2">
    <source>
        <dbReference type="EMBL" id="UXI66329.1"/>
    </source>
</evidence>
<dbReference type="PANTHER" id="PTHR33164:SF43">
    <property type="entry name" value="HTH-TYPE TRANSCRIPTIONAL REPRESSOR YETL"/>
    <property type="match status" value="1"/>
</dbReference>
<protein>
    <submittedName>
        <fullName evidence="2">MarR family transcriptional regulator</fullName>
    </submittedName>
</protein>
<evidence type="ECO:0000259" key="1">
    <source>
        <dbReference type="PROSITE" id="PS50995"/>
    </source>
</evidence>
<reference evidence="2" key="1">
    <citation type="submission" date="2022-09" db="EMBL/GenBank/DDBJ databases">
        <title>Tahibacter sp. nov., isolated from a fresh water.</title>
        <authorList>
            <person name="Baek J.H."/>
            <person name="Lee J.K."/>
            <person name="Kim J.M."/>
            <person name="Jeon C.O."/>
        </authorList>
    </citation>
    <scope>NUCLEOTIDE SEQUENCE</scope>
    <source>
        <strain evidence="2">W38</strain>
    </source>
</reference>
<organism evidence="2 3">
    <name type="scientific">Tahibacter amnicola</name>
    <dbReference type="NCBI Taxonomy" id="2976241"/>
    <lineage>
        <taxon>Bacteria</taxon>
        <taxon>Pseudomonadati</taxon>
        <taxon>Pseudomonadota</taxon>
        <taxon>Gammaproteobacteria</taxon>
        <taxon>Lysobacterales</taxon>
        <taxon>Rhodanobacteraceae</taxon>
        <taxon>Tahibacter</taxon>
    </lineage>
</organism>
<dbReference type="InterPro" id="IPR036390">
    <property type="entry name" value="WH_DNA-bd_sf"/>
</dbReference>
<gene>
    <name evidence="2" type="ORF">N4264_16410</name>
</gene>
<dbReference type="PANTHER" id="PTHR33164">
    <property type="entry name" value="TRANSCRIPTIONAL REGULATOR, MARR FAMILY"/>
    <property type="match status" value="1"/>
</dbReference>
<proteinExistence type="predicted"/>
<feature type="domain" description="HTH marR-type" evidence="1">
    <location>
        <begin position="12"/>
        <end position="149"/>
    </location>
</feature>
<dbReference type="SMART" id="SM00347">
    <property type="entry name" value="HTH_MARR"/>
    <property type="match status" value="1"/>
</dbReference>
<dbReference type="PROSITE" id="PS50995">
    <property type="entry name" value="HTH_MARR_2"/>
    <property type="match status" value="1"/>
</dbReference>
<evidence type="ECO:0000313" key="3">
    <source>
        <dbReference type="Proteomes" id="UP001064632"/>
    </source>
</evidence>
<keyword evidence="3" id="KW-1185">Reference proteome</keyword>
<dbReference type="SUPFAM" id="SSF46785">
    <property type="entry name" value="Winged helix' DNA-binding domain"/>
    <property type="match status" value="1"/>
</dbReference>
<name>A0ABY6B8Y3_9GAMM</name>
<dbReference type="EMBL" id="CP104694">
    <property type="protein sequence ID" value="UXI66329.1"/>
    <property type="molecule type" value="Genomic_DNA"/>
</dbReference>